<evidence type="ECO:0008006" key="9">
    <source>
        <dbReference type="Google" id="ProtNLM"/>
    </source>
</evidence>
<feature type="transmembrane region" description="Helical" evidence="6">
    <location>
        <begin position="225"/>
        <end position="248"/>
    </location>
</feature>
<evidence type="ECO:0000313" key="8">
    <source>
        <dbReference type="Proteomes" id="UP001140217"/>
    </source>
</evidence>
<feature type="transmembrane region" description="Helical" evidence="6">
    <location>
        <begin position="346"/>
        <end position="369"/>
    </location>
</feature>
<organism evidence="7 8">
    <name type="scientific">Coemansia javaensis</name>
    <dbReference type="NCBI Taxonomy" id="2761396"/>
    <lineage>
        <taxon>Eukaryota</taxon>
        <taxon>Fungi</taxon>
        <taxon>Fungi incertae sedis</taxon>
        <taxon>Zoopagomycota</taxon>
        <taxon>Kickxellomycotina</taxon>
        <taxon>Kickxellomycetes</taxon>
        <taxon>Kickxellales</taxon>
        <taxon>Kickxellaceae</taxon>
        <taxon>Coemansia</taxon>
    </lineage>
</organism>
<evidence type="ECO:0000256" key="1">
    <source>
        <dbReference type="ARBA" id="ARBA00004141"/>
    </source>
</evidence>
<feature type="transmembrane region" description="Helical" evidence="6">
    <location>
        <begin position="168"/>
        <end position="186"/>
    </location>
</feature>
<keyword evidence="2 6" id="KW-0812">Transmembrane</keyword>
<keyword evidence="3 6" id="KW-1133">Transmembrane helix</keyword>
<feature type="transmembrane region" description="Helical" evidence="6">
    <location>
        <begin position="303"/>
        <end position="326"/>
    </location>
</feature>
<dbReference type="GO" id="GO:0015179">
    <property type="term" value="F:L-amino acid transmembrane transporter activity"/>
    <property type="evidence" value="ECO:0007669"/>
    <property type="project" value="TreeGrafter"/>
</dbReference>
<name>A0A9W8H7C8_9FUNG</name>
<dbReference type="Gene3D" id="1.20.1740.10">
    <property type="entry name" value="Amino acid/polyamine transporter I"/>
    <property type="match status" value="1"/>
</dbReference>
<dbReference type="EMBL" id="JANBUL010000344">
    <property type="protein sequence ID" value="KAJ2776653.1"/>
    <property type="molecule type" value="Genomic_DNA"/>
</dbReference>
<feature type="transmembrane region" description="Helical" evidence="6">
    <location>
        <begin position="103"/>
        <end position="124"/>
    </location>
</feature>
<dbReference type="PANTHER" id="PTHR11785:SF353">
    <property type="entry name" value="METHIONINE TRANSPORTER (EUROFUNG)"/>
    <property type="match status" value="1"/>
</dbReference>
<evidence type="ECO:0000256" key="2">
    <source>
        <dbReference type="ARBA" id="ARBA00022692"/>
    </source>
</evidence>
<evidence type="ECO:0000256" key="4">
    <source>
        <dbReference type="ARBA" id="ARBA00023136"/>
    </source>
</evidence>
<feature type="transmembrane region" description="Helical" evidence="6">
    <location>
        <begin position="469"/>
        <end position="489"/>
    </location>
</feature>
<feature type="transmembrane region" description="Helical" evidence="6">
    <location>
        <begin position="440"/>
        <end position="457"/>
    </location>
</feature>
<comment type="caution">
    <text evidence="7">The sequence shown here is derived from an EMBL/GenBank/DDBJ whole genome shotgun (WGS) entry which is preliminary data.</text>
</comment>
<feature type="transmembrane region" description="Helical" evidence="6">
    <location>
        <begin position="198"/>
        <end position="219"/>
    </location>
</feature>
<dbReference type="PIRSF" id="PIRSF006060">
    <property type="entry name" value="AA_transporter"/>
    <property type="match status" value="1"/>
</dbReference>
<comment type="subcellular location">
    <subcellularLocation>
        <location evidence="1">Membrane</location>
        <topology evidence="1">Multi-pass membrane protein</topology>
    </subcellularLocation>
</comment>
<sequence length="562" mass="60382">MYQPVRAGSVDAGSLGAGSLEAGGRPASLGSDGIRSIHSDIRSSTSSSSSDDSPGQPKPAAAAEALRKEIGLVSAASIIVGQVVGSGIFSTPASVAVLCGTPWAALVLWLVSGVVSLGGALGSAELGTMFPQNGGMVRYLAHAYPRPRALVAAVMAYSVTFFCRPAAIAANAAIFAQYFFFAAGRADYIESRDYMLRAIGAAVMTALLALNVVSVRWSLRLLNVFAVVKMLTLLVVSVTGFLLMVGAVKRTPGTNWSRGFRGTHLDMRSLAAAMTRLFWSWEGWSNVGYVVGEVRDVRRTLPLALGLAMSTLAVLYLLANVAYFSVIPLEDIDNGTLLAAQFMDRVFGHAMGHVVLPACIGISILGVVMSELFGGGRLMYTAGRTGFVPYGAVLGGIHPRFGTPVYAMLIIWALSLVFLFAPPPGQAFDLLVELVQEGMWYFYALTAFGVIVLRRRLPHYPLRRFRSPLVLSLLFGVLSFALGLLQFYPPARVPGKAPPAVPYYVAPLLGAGFMALCVVPWYLRMYRYANRTGAQLLAWIAQEEHDVLRMSESDVRSFNCRN</sequence>
<feature type="compositionally biased region" description="Low complexity" evidence="5">
    <location>
        <begin position="22"/>
        <end position="34"/>
    </location>
</feature>
<feature type="transmembrane region" description="Helical" evidence="6">
    <location>
        <begin position="70"/>
        <end position="91"/>
    </location>
</feature>
<evidence type="ECO:0000256" key="6">
    <source>
        <dbReference type="SAM" id="Phobius"/>
    </source>
</evidence>
<dbReference type="Pfam" id="PF13520">
    <property type="entry name" value="AA_permease_2"/>
    <property type="match status" value="1"/>
</dbReference>
<feature type="transmembrane region" description="Helical" evidence="6">
    <location>
        <begin position="501"/>
        <end position="523"/>
    </location>
</feature>
<dbReference type="Proteomes" id="UP001140217">
    <property type="component" value="Unassembled WGS sequence"/>
</dbReference>
<evidence type="ECO:0000313" key="7">
    <source>
        <dbReference type="EMBL" id="KAJ2776653.1"/>
    </source>
</evidence>
<keyword evidence="4 6" id="KW-0472">Membrane</keyword>
<protein>
    <recommendedName>
        <fullName evidence="9">Amino acid transporter</fullName>
    </recommendedName>
</protein>
<dbReference type="AlphaFoldDB" id="A0A9W8H7C8"/>
<gene>
    <name evidence="7" type="ORF">H4R18_005561</name>
</gene>
<feature type="transmembrane region" description="Helical" evidence="6">
    <location>
        <begin position="401"/>
        <end position="420"/>
    </location>
</feature>
<proteinExistence type="predicted"/>
<dbReference type="InterPro" id="IPR002293">
    <property type="entry name" value="AA/rel_permease1"/>
</dbReference>
<feature type="region of interest" description="Disordered" evidence="5">
    <location>
        <begin position="22"/>
        <end position="61"/>
    </location>
</feature>
<keyword evidence="8" id="KW-1185">Reference proteome</keyword>
<feature type="compositionally biased region" description="Low complexity" evidence="5">
    <location>
        <begin position="42"/>
        <end position="53"/>
    </location>
</feature>
<dbReference type="InterPro" id="IPR050598">
    <property type="entry name" value="AminoAcid_Transporter"/>
</dbReference>
<dbReference type="GO" id="GO:0016020">
    <property type="term" value="C:membrane"/>
    <property type="evidence" value="ECO:0007669"/>
    <property type="project" value="UniProtKB-SubCell"/>
</dbReference>
<reference evidence="7" key="1">
    <citation type="submission" date="2022-07" db="EMBL/GenBank/DDBJ databases">
        <title>Phylogenomic reconstructions and comparative analyses of Kickxellomycotina fungi.</title>
        <authorList>
            <person name="Reynolds N.K."/>
            <person name="Stajich J.E."/>
            <person name="Barry K."/>
            <person name="Grigoriev I.V."/>
            <person name="Crous P."/>
            <person name="Smith M.E."/>
        </authorList>
    </citation>
    <scope>NUCLEOTIDE SEQUENCE</scope>
    <source>
        <strain evidence="7">NBRC 105414</strain>
    </source>
</reference>
<dbReference type="OrthoDB" id="5982228at2759"/>
<accession>A0A9W8H7C8</accession>
<evidence type="ECO:0000256" key="3">
    <source>
        <dbReference type="ARBA" id="ARBA00022989"/>
    </source>
</evidence>
<evidence type="ECO:0000256" key="5">
    <source>
        <dbReference type="SAM" id="MobiDB-lite"/>
    </source>
</evidence>
<dbReference type="PANTHER" id="PTHR11785">
    <property type="entry name" value="AMINO ACID TRANSPORTER"/>
    <property type="match status" value="1"/>
</dbReference>